<dbReference type="Proteomes" id="UP000308760">
    <property type="component" value="Unassembled WGS sequence"/>
</dbReference>
<dbReference type="EMBL" id="STGY01000056">
    <property type="protein sequence ID" value="THV40633.1"/>
    <property type="molecule type" value="Genomic_DNA"/>
</dbReference>
<comment type="caution">
    <text evidence="1">The sequence shown here is derived from an EMBL/GenBank/DDBJ whole genome shotgun (WGS) entry which is preliminary data.</text>
</comment>
<reference evidence="1 2" key="2">
    <citation type="submission" date="2019-05" db="EMBL/GenBank/DDBJ databases">
        <title>Glycomyces buryatensis sp. nov.</title>
        <authorList>
            <person name="Nikitina E."/>
        </authorList>
    </citation>
    <scope>NUCLEOTIDE SEQUENCE [LARGE SCALE GENOMIC DNA]</scope>
    <source>
        <strain evidence="1 2">18</strain>
    </source>
</reference>
<name>A0A4S8Q8C1_9ACTN</name>
<gene>
    <name evidence="1" type="ORF">FAB82_15340</name>
</gene>
<dbReference type="AlphaFoldDB" id="A0A4S8Q8C1"/>
<protein>
    <submittedName>
        <fullName evidence="1">Uncharacterized protein</fullName>
    </submittedName>
</protein>
<organism evidence="1 2">
    <name type="scientific">Glycomyces buryatensis</name>
    <dbReference type="NCBI Taxonomy" id="2570927"/>
    <lineage>
        <taxon>Bacteria</taxon>
        <taxon>Bacillati</taxon>
        <taxon>Actinomycetota</taxon>
        <taxon>Actinomycetes</taxon>
        <taxon>Glycomycetales</taxon>
        <taxon>Glycomycetaceae</taxon>
        <taxon>Glycomyces</taxon>
    </lineage>
</organism>
<accession>A0A4S8Q8C1</accession>
<dbReference type="OrthoDB" id="3196525at2"/>
<reference evidence="2" key="1">
    <citation type="submission" date="2019-04" db="EMBL/GenBank/DDBJ databases">
        <title>Nocardioides xinjiangensis sp. nov.</title>
        <authorList>
            <person name="Liu S."/>
        </authorList>
    </citation>
    <scope>NUCLEOTIDE SEQUENCE [LARGE SCALE GENOMIC DNA]</scope>
    <source>
        <strain evidence="2">18</strain>
    </source>
</reference>
<sequence length="71" mass="8139">MTDNEAHRPRIVRVYRTAGGSAYHRTDECAWLHKGQRRAAQQGKNLHDIQQVHREAAEDKGLAPCEHCYAE</sequence>
<evidence type="ECO:0000313" key="1">
    <source>
        <dbReference type="EMBL" id="THV40633.1"/>
    </source>
</evidence>
<dbReference type="RefSeq" id="WP_136535407.1">
    <property type="nucleotide sequence ID" value="NZ_STGY01000056.1"/>
</dbReference>
<proteinExistence type="predicted"/>
<evidence type="ECO:0000313" key="2">
    <source>
        <dbReference type="Proteomes" id="UP000308760"/>
    </source>
</evidence>
<keyword evidence="2" id="KW-1185">Reference proteome</keyword>